<accession>F4R7A6</accession>
<dbReference type="HOGENOM" id="CLU_048479_0_0_1"/>
<dbReference type="InterPro" id="IPR055323">
    <property type="entry name" value="C57A10.07/YOR238W"/>
</dbReference>
<dbReference type="STRING" id="747676.F4R7A6"/>
<dbReference type="KEGG" id="mlr:MELLADRAFT_90735"/>
<dbReference type="Proteomes" id="UP000001072">
    <property type="component" value="Unassembled WGS sequence"/>
</dbReference>
<dbReference type="PANTHER" id="PTHR28110">
    <property type="entry name" value="TRANSMEMBRANE PROTEIN"/>
    <property type="match status" value="1"/>
</dbReference>
<name>F4R7A6_MELLP</name>
<gene>
    <name evidence="1" type="ORF">MELLADRAFT_90735</name>
</gene>
<sequence>MRSLLERILYHQKIEGIKLSLIRKDALLIYSGGQTRLKSNSSLSESTSYSNVANSLNLYQVIYDQLLEERQLDRHQRFRIHEFLTDRVTTEEFALDSWTNLVFSVARFKEFTGHYPHHITVIGHSFKSKRFQEIHREALRWPSEKFEYVSIQDDSNQLESRYLGEKEVFQSFGFDRYGCLGKLMSKRISRNPFRRFHSYLISNYELTGLLEWCPANGIDWYPGPLPWSNLT</sequence>
<evidence type="ECO:0000313" key="1">
    <source>
        <dbReference type="EMBL" id="EGG11816.1"/>
    </source>
</evidence>
<dbReference type="VEuPathDB" id="FungiDB:MELLADRAFT_90735"/>
<dbReference type="InParanoid" id="F4R7A6"/>
<proteinExistence type="predicted"/>
<dbReference type="EMBL" id="GL883092">
    <property type="protein sequence ID" value="EGG11816.1"/>
    <property type="molecule type" value="Genomic_DNA"/>
</dbReference>
<reference evidence="2" key="1">
    <citation type="journal article" date="2011" name="Proc. Natl. Acad. Sci. U.S.A.">
        <title>Obligate biotrophy features unraveled by the genomic analysis of rust fungi.</title>
        <authorList>
            <person name="Duplessis S."/>
            <person name="Cuomo C.A."/>
            <person name="Lin Y.-C."/>
            <person name="Aerts A."/>
            <person name="Tisserant E."/>
            <person name="Veneault-Fourrey C."/>
            <person name="Joly D.L."/>
            <person name="Hacquard S."/>
            <person name="Amselem J."/>
            <person name="Cantarel B.L."/>
            <person name="Chiu R."/>
            <person name="Coutinho P.M."/>
            <person name="Feau N."/>
            <person name="Field M."/>
            <person name="Frey P."/>
            <person name="Gelhaye E."/>
            <person name="Goldberg J."/>
            <person name="Grabherr M.G."/>
            <person name="Kodira C.D."/>
            <person name="Kohler A."/>
            <person name="Kuees U."/>
            <person name="Lindquist E.A."/>
            <person name="Lucas S.M."/>
            <person name="Mago R."/>
            <person name="Mauceli E."/>
            <person name="Morin E."/>
            <person name="Murat C."/>
            <person name="Pangilinan J.L."/>
            <person name="Park R."/>
            <person name="Pearson M."/>
            <person name="Quesneville H."/>
            <person name="Rouhier N."/>
            <person name="Sakthikumar S."/>
            <person name="Salamov A.A."/>
            <person name="Schmutz J."/>
            <person name="Selles B."/>
            <person name="Shapiro H."/>
            <person name="Tanguay P."/>
            <person name="Tuskan G.A."/>
            <person name="Henrissat B."/>
            <person name="Van de Peer Y."/>
            <person name="Rouze P."/>
            <person name="Ellis J.G."/>
            <person name="Dodds P.N."/>
            <person name="Schein J.E."/>
            <person name="Zhong S."/>
            <person name="Hamelin R.C."/>
            <person name="Grigoriev I.V."/>
            <person name="Szabo L.J."/>
            <person name="Martin F."/>
        </authorList>
    </citation>
    <scope>NUCLEOTIDE SEQUENCE [LARGE SCALE GENOMIC DNA]</scope>
    <source>
        <strain evidence="2">98AG31 / pathotype 3-4-7</strain>
    </source>
</reference>
<dbReference type="RefSeq" id="XP_007405451.1">
    <property type="nucleotide sequence ID" value="XM_007405389.1"/>
</dbReference>
<dbReference type="AlphaFoldDB" id="F4R7A6"/>
<dbReference type="OrthoDB" id="4347at2759"/>
<dbReference type="eggNOG" id="KOG4533">
    <property type="taxonomic scope" value="Eukaryota"/>
</dbReference>
<organism evidence="2">
    <name type="scientific">Melampsora larici-populina (strain 98AG31 / pathotype 3-4-7)</name>
    <name type="common">Poplar leaf rust fungus</name>
    <dbReference type="NCBI Taxonomy" id="747676"/>
    <lineage>
        <taxon>Eukaryota</taxon>
        <taxon>Fungi</taxon>
        <taxon>Dikarya</taxon>
        <taxon>Basidiomycota</taxon>
        <taxon>Pucciniomycotina</taxon>
        <taxon>Pucciniomycetes</taxon>
        <taxon>Pucciniales</taxon>
        <taxon>Melampsoraceae</taxon>
        <taxon>Melampsora</taxon>
    </lineage>
</organism>
<dbReference type="GeneID" id="18935663"/>
<dbReference type="PANTHER" id="PTHR28110:SF1">
    <property type="entry name" value="TRANSMEMBRANE PROTEIN"/>
    <property type="match status" value="1"/>
</dbReference>
<evidence type="ECO:0000313" key="2">
    <source>
        <dbReference type="Proteomes" id="UP000001072"/>
    </source>
</evidence>
<dbReference type="GO" id="GO:0005737">
    <property type="term" value="C:cytoplasm"/>
    <property type="evidence" value="ECO:0007669"/>
    <property type="project" value="TreeGrafter"/>
</dbReference>
<protein>
    <submittedName>
        <fullName evidence="1">Uncharacterized protein</fullName>
    </submittedName>
</protein>
<dbReference type="FunCoup" id="F4R7A6">
    <property type="interactions" value="5"/>
</dbReference>
<keyword evidence="2" id="KW-1185">Reference proteome</keyword>